<dbReference type="InterPro" id="IPR017927">
    <property type="entry name" value="FAD-bd_FR_type"/>
</dbReference>
<sequence length="322" mass="34264">MSQATDELRLVKVAAMREVATDIVQFDLRAVDGRPLPAFSAGAHIDVHTPAGLVRQYSLCGPIDDADHYSIAVKHERGGRGGSASLHDGMEVGSPLGISPPRNHFPLVASAAHTVLIAGGIGITPFVAMIATLDRAGQSWELHYCARSAEHAAFHTRLSARYPDRVTTYFSEAPILPVRDIVGLVAASPSNVHLYCCGPAGLMRAVQAATPDTATSRVHFEWFAADRDDAAPNEPFELKLASSGKVLAVPATETALDVLHANGVDLPSSCREGVCGTCEVRVLSGDIDHRDLLLGAAERGANRCMMPCVSRGRPHTRVVLDL</sequence>
<dbReference type="Gene3D" id="2.40.30.10">
    <property type="entry name" value="Translation factors"/>
    <property type="match status" value="1"/>
</dbReference>
<dbReference type="RefSeq" id="WP_150376790.1">
    <property type="nucleotide sequence ID" value="NZ_CP044067.1"/>
</dbReference>
<keyword evidence="1" id="KW-0285">Flavoprotein</keyword>
<dbReference type="InterPro" id="IPR050415">
    <property type="entry name" value="MRET"/>
</dbReference>
<feature type="domain" description="2Fe-2S ferredoxin-type" evidence="7">
    <location>
        <begin position="236"/>
        <end position="322"/>
    </location>
</feature>
<dbReference type="AlphaFoldDB" id="A0A5P2HG01"/>
<reference evidence="9 10" key="1">
    <citation type="submission" date="2019-09" db="EMBL/GenBank/DDBJ databases">
        <title>FDA dAtabase for Regulatory Grade micrObial Sequences (FDA-ARGOS): Supporting development and validation of Infectious Disease Dx tests.</title>
        <authorList>
            <person name="Sciortino C."/>
            <person name="Tallon L."/>
            <person name="Sadzewicz L."/>
            <person name="Vavikolanu K."/>
            <person name="Mehta A."/>
            <person name="Aluvathingal J."/>
            <person name="Nadendla S."/>
            <person name="Nandy P."/>
            <person name="Geyer C."/>
            <person name="Yan Y."/>
            <person name="Sichtig H."/>
        </authorList>
    </citation>
    <scope>NUCLEOTIDE SEQUENCE [LARGE SCALE GENOMIC DNA]</scope>
    <source>
        <strain evidence="9 10">FDAARGOS_664</strain>
    </source>
</reference>
<dbReference type="Gene3D" id="3.40.50.80">
    <property type="entry name" value="Nucleotide-binding domain of ferredoxin-NADP reductase (FNR) module"/>
    <property type="match status" value="1"/>
</dbReference>
<dbReference type="SUPFAM" id="SSF54292">
    <property type="entry name" value="2Fe-2S ferredoxin-like"/>
    <property type="match status" value="1"/>
</dbReference>
<dbReference type="GO" id="GO:0046872">
    <property type="term" value="F:metal ion binding"/>
    <property type="evidence" value="ECO:0007669"/>
    <property type="project" value="UniProtKB-KW"/>
</dbReference>
<dbReference type="PROSITE" id="PS51085">
    <property type="entry name" value="2FE2S_FER_2"/>
    <property type="match status" value="1"/>
</dbReference>
<dbReference type="InterPro" id="IPR017938">
    <property type="entry name" value="Riboflavin_synthase-like_b-brl"/>
</dbReference>
<keyword evidence="5" id="KW-0408">Iron</keyword>
<dbReference type="GO" id="GO:0051537">
    <property type="term" value="F:2 iron, 2 sulfur cluster binding"/>
    <property type="evidence" value="ECO:0007669"/>
    <property type="project" value="UniProtKB-KW"/>
</dbReference>
<dbReference type="InterPro" id="IPR036010">
    <property type="entry name" value="2Fe-2S_ferredoxin-like_sf"/>
</dbReference>
<dbReference type="GO" id="GO:0016491">
    <property type="term" value="F:oxidoreductase activity"/>
    <property type="evidence" value="ECO:0007669"/>
    <property type="project" value="UniProtKB-KW"/>
</dbReference>
<accession>A0A5P2HG01</accession>
<evidence type="ECO:0000256" key="2">
    <source>
        <dbReference type="ARBA" id="ARBA00022714"/>
    </source>
</evidence>
<dbReference type="PROSITE" id="PS51384">
    <property type="entry name" value="FAD_FR"/>
    <property type="match status" value="1"/>
</dbReference>
<dbReference type="EMBL" id="CP044067">
    <property type="protein sequence ID" value="QET06069.1"/>
    <property type="molecule type" value="Genomic_DNA"/>
</dbReference>
<dbReference type="PRINTS" id="PR00409">
    <property type="entry name" value="PHDIOXRDTASE"/>
</dbReference>
<evidence type="ECO:0000313" key="9">
    <source>
        <dbReference type="EMBL" id="QET06069.1"/>
    </source>
</evidence>
<evidence type="ECO:0000313" key="10">
    <source>
        <dbReference type="Proteomes" id="UP000322822"/>
    </source>
</evidence>
<dbReference type="InterPro" id="IPR012675">
    <property type="entry name" value="Beta-grasp_dom_sf"/>
</dbReference>
<dbReference type="OrthoDB" id="544091at2"/>
<dbReference type="PROSITE" id="PS00197">
    <property type="entry name" value="2FE2S_FER_1"/>
    <property type="match status" value="1"/>
</dbReference>
<gene>
    <name evidence="9" type="ORF">FOB72_29555</name>
</gene>
<feature type="domain" description="FAD-binding FR-type" evidence="8">
    <location>
        <begin position="6"/>
        <end position="108"/>
    </location>
</feature>
<evidence type="ECO:0000256" key="1">
    <source>
        <dbReference type="ARBA" id="ARBA00022630"/>
    </source>
</evidence>
<evidence type="ECO:0000256" key="3">
    <source>
        <dbReference type="ARBA" id="ARBA00022723"/>
    </source>
</evidence>
<dbReference type="Proteomes" id="UP000322822">
    <property type="component" value="Chromosome 2"/>
</dbReference>
<protein>
    <submittedName>
        <fullName evidence="9">Oxidoreductase</fullName>
    </submittedName>
</protein>
<dbReference type="SUPFAM" id="SSF63380">
    <property type="entry name" value="Riboflavin synthase domain-like"/>
    <property type="match status" value="1"/>
</dbReference>
<dbReference type="InterPro" id="IPR006058">
    <property type="entry name" value="2Fe2S_fd_BS"/>
</dbReference>
<dbReference type="SUPFAM" id="SSF52343">
    <property type="entry name" value="Ferredoxin reductase-like, C-terminal NADP-linked domain"/>
    <property type="match status" value="1"/>
</dbReference>
<evidence type="ECO:0000256" key="6">
    <source>
        <dbReference type="ARBA" id="ARBA00023014"/>
    </source>
</evidence>
<keyword evidence="4" id="KW-0560">Oxidoreductase</keyword>
<proteinExistence type="predicted"/>
<evidence type="ECO:0000256" key="5">
    <source>
        <dbReference type="ARBA" id="ARBA00023004"/>
    </source>
</evidence>
<keyword evidence="2" id="KW-0001">2Fe-2S</keyword>
<dbReference type="Gene3D" id="3.10.20.30">
    <property type="match status" value="1"/>
</dbReference>
<evidence type="ECO:0000259" key="8">
    <source>
        <dbReference type="PROSITE" id="PS51384"/>
    </source>
</evidence>
<dbReference type="CDD" id="cd06185">
    <property type="entry name" value="PDR_like"/>
    <property type="match status" value="1"/>
</dbReference>
<dbReference type="InterPro" id="IPR039261">
    <property type="entry name" value="FNR_nucleotide-bd"/>
</dbReference>
<organism evidence="9 10">
    <name type="scientific">Cupriavidus pauculus</name>
    <dbReference type="NCBI Taxonomy" id="82633"/>
    <lineage>
        <taxon>Bacteria</taxon>
        <taxon>Pseudomonadati</taxon>
        <taxon>Pseudomonadota</taxon>
        <taxon>Betaproteobacteria</taxon>
        <taxon>Burkholderiales</taxon>
        <taxon>Burkholderiaceae</taxon>
        <taxon>Cupriavidus</taxon>
    </lineage>
</organism>
<dbReference type="PANTHER" id="PTHR47354:SF1">
    <property type="entry name" value="CARNITINE MONOOXYGENASE REDUCTASE SUBUNIT"/>
    <property type="match status" value="1"/>
</dbReference>
<dbReference type="PANTHER" id="PTHR47354">
    <property type="entry name" value="NADH OXIDOREDUCTASE HCR"/>
    <property type="match status" value="1"/>
</dbReference>
<dbReference type="Pfam" id="PF00111">
    <property type="entry name" value="Fer2"/>
    <property type="match status" value="1"/>
</dbReference>
<dbReference type="CDD" id="cd00207">
    <property type="entry name" value="fer2"/>
    <property type="match status" value="1"/>
</dbReference>
<keyword evidence="6" id="KW-0411">Iron-sulfur</keyword>
<keyword evidence="3" id="KW-0479">Metal-binding</keyword>
<evidence type="ECO:0000259" key="7">
    <source>
        <dbReference type="PROSITE" id="PS51085"/>
    </source>
</evidence>
<dbReference type="InterPro" id="IPR001041">
    <property type="entry name" value="2Fe-2S_ferredoxin-type"/>
</dbReference>
<name>A0A5P2HG01_9BURK</name>
<evidence type="ECO:0000256" key="4">
    <source>
        <dbReference type="ARBA" id="ARBA00023002"/>
    </source>
</evidence>